<dbReference type="EMBL" id="WEKX01047983">
    <property type="protein sequence ID" value="NWI98162.1"/>
    <property type="molecule type" value="Genomic_DNA"/>
</dbReference>
<evidence type="ECO:0000256" key="1">
    <source>
        <dbReference type="ARBA" id="ARBA00022553"/>
    </source>
</evidence>
<keyword evidence="1" id="KW-0597">Phosphoprotein</keyword>
<feature type="compositionally biased region" description="Polar residues" evidence="2">
    <location>
        <begin position="21"/>
        <end position="33"/>
    </location>
</feature>
<dbReference type="SMART" id="SM00408">
    <property type="entry name" value="IGc2"/>
    <property type="match status" value="1"/>
</dbReference>
<dbReference type="InterPro" id="IPR007110">
    <property type="entry name" value="Ig-like_dom"/>
</dbReference>
<dbReference type="InterPro" id="IPR003598">
    <property type="entry name" value="Ig_sub2"/>
</dbReference>
<protein>
    <submittedName>
        <fullName evidence="4">ICAM5 protein</fullName>
    </submittedName>
</protein>
<dbReference type="GO" id="GO:0007155">
    <property type="term" value="P:cell adhesion"/>
    <property type="evidence" value="ECO:0007669"/>
    <property type="project" value="InterPro"/>
</dbReference>
<dbReference type="Pfam" id="PF13895">
    <property type="entry name" value="Ig_2"/>
    <property type="match status" value="1"/>
</dbReference>
<feature type="non-terminal residue" evidence="4">
    <location>
        <position position="98"/>
    </location>
</feature>
<keyword evidence="5" id="KW-1185">Reference proteome</keyword>
<reference evidence="4" key="1">
    <citation type="submission" date="2019-10" db="EMBL/GenBank/DDBJ databases">
        <title>Bird 10,000 Genomes (B10K) Project - Family phase.</title>
        <authorList>
            <person name="Zhang G."/>
        </authorList>
    </citation>
    <scope>NUCLEOTIDE SEQUENCE</scope>
    <source>
        <strain evidence="4">B10K-DU-002-53</strain>
        <tissue evidence="4">Muscle</tissue>
    </source>
</reference>
<dbReference type="PANTHER" id="PTHR13771">
    <property type="entry name" value="INTERCELLULAR ADHESION MOLECULE"/>
    <property type="match status" value="1"/>
</dbReference>
<dbReference type="InterPro" id="IPR036179">
    <property type="entry name" value="Ig-like_dom_sf"/>
</dbReference>
<dbReference type="GO" id="GO:0005886">
    <property type="term" value="C:plasma membrane"/>
    <property type="evidence" value="ECO:0007669"/>
    <property type="project" value="TreeGrafter"/>
</dbReference>
<dbReference type="Proteomes" id="UP000633448">
    <property type="component" value="Unassembled WGS sequence"/>
</dbReference>
<dbReference type="Gene3D" id="2.60.40.10">
    <property type="entry name" value="Immunoglobulins"/>
    <property type="match status" value="1"/>
</dbReference>
<feature type="domain" description="Ig-like" evidence="3">
    <location>
        <begin position="13"/>
        <end position="87"/>
    </location>
</feature>
<evidence type="ECO:0000313" key="5">
    <source>
        <dbReference type="Proteomes" id="UP000633448"/>
    </source>
</evidence>
<evidence type="ECO:0000259" key="3">
    <source>
        <dbReference type="PROSITE" id="PS50835"/>
    </source>
</evidence>
<feature type="non-terminal residue" evidence="4">
    <location>
        <position position="1"/>
    </location>
</feature>
<comment type="caution">
    <text evidence="4">The sequence shown here is derived from an EMBL/GenBank/DDBJ whole genome shotgun (WGS) entry which is preliminary data.</text>
</comment>
<gene>
    <name evidence="4" type="primary">Icam5_1</name>
    <name evidence="4" type="ORF">PITSOR_R15721</name>
</gene>
<organism evidence="4 5">
    <name type="scientific">Pitta sordida</name>
    <name type="common">Hooded pitta</name>
    <dbReference type="NCBI Taxonomy" id="9163"/>
    <lineage>
        <taxon>Eukaryota</taxon>
        <taxon>Metazoa</taxon>
        <taxon>Chordata</taxon>
        <taxon>Craniata</taxon>
        <taxon>Vertebrata</taxon>
        <taxon>Euteleostomi</taxon>
        <taxon>Archelosauria</taxon>
        <taxon>Archosauria</taxon>
        <taxon>Dinosauria</taxon>
        <taxon>Saurischia</taxon>
        <taxon>Theropoda</taxon>
        <taxon>Coelurosauria</taxon>
        <taxon>Aves</taxon>
        <taxon>Neognathae</taxon>
        <taxon>Neoaves</taxon>
        <taxon>Telluraves</taxon>
        <taxon>Australaves</taxon>
        <taxon>Passeriformes</taxon>
        <taxon>Pittidae</taxon>
        <taxon>Pitta</taxon>
    </lineage>
</organism>
<dbReference type="OrthoDB" id="6250964at2759"/>
<feature type="compositionally biased region" description="Basic and acidic residues" evidence="2">
    <location>
        <begin position="40"/>
        <end position="50"/>
    </location>
</feature>
<proteinExistence type="predicted"/>
<evidence type="ECO:0000313" key="4">
    <source>
        <dbReference type="EMBL" id="NWI98162.1"/>
    </source>
</evidence>
<name>A0A851FWR0_PITSO</name>
<dbReference type="FunFam" id="2.60.40.10:FF:002232">
    <property type="entry name" value="Intercellular adhesion molecule 3"/>
    <property type="match status" value="1"/>
</dbReference>
<dbReference type="InterPro" id="IPR047012">
    <property type="entry name" value="ICAM_VCAM"/>
</dbReference>
<dbReference type="PROSITE" id="PS50835">
    <property type="entry name" value="IG_LIKE"/>
    <property type="match status" value="1"/>
</dbReference>
<accession>A0A851FWR0</accession>
<dbReference type="SUPFAM" id="SSF48726">
    <property type="entry name" value="Immunoglobulin"/>
    <property type="match status" value="1"/>
</dbReference>
<dbReference type="PANTHER" id="PTHR13771:SF9">
    <property type="entry name" value="INTERCELLULAR ADHESION MOLECULE 5"/>
    <property type="match status" value="1"/>
</dbReference>
<dbReference type="InterPro" id="IPR013783">
    <property type="entry name" value="Ig-like_fold"/>
</dbReference>
<dbReference type="AlphaFoldDB" id="A0A851FWR0"/>
<evidence type="ECO:0000256" key="2">
    <source>
        <dbReference type="SAM" id="MobiDB-lite"/>
    </source>
</evidence>
<sequence>LLLPVPALPAVKPRLEDGSCPRQQNWTEGQDGTLQCRAKGNPEPRVECTKDGQPFPAETPRPISRDHNGTYHCRATNELGTDERSIIVWVHCEWGGSG</sequence>
<dbReference type="GO" id="GO:0005178">
    <property type="term" value="F:integrin binding"/>
    <property type="evidence" value="ECO:0007669"/>
    <property type="project" value="InterPro"/>
</dbReference>
<feature type="region of interest" description="Disordered" evidence="2">
    <location>
        <begin position="14"/>
        <end position="70"/>
    </location>
</feature>